<proteinExistence type="predicted"/>
<keyword evidence="2" id="KW-1185">Reference proteome</keyword>
<dbReference type="AlphaFoldDB" id="A0A4Y7Q3W5"/>
<evidence type="ECO:0000313" key="1">
    <source>
        <dbReference type="EMBL" id="TDL22337.1"/>
    </source>
</evidence>
<protein>
    <submittedName>
        <fullName evidence="1">Uncharacterized protein</fullName>
    </submittedName>
</protein>
<reference evidence="1 2" key="1">
    <citation type="submission" date="2018-06" db="EMBL/GenBank/DDBJ databases">
        <title>A transcriptomic atlas of mushroom development highlights an independent origin of complex multicellularity.</title>
        <authorList>
            <consortium name="DOE Joint Genome Institute"/>
            <person name="Krizsan K."/>
            <person name="Almasi E."/>
            <person name="Merenyi Z."/>
            <person name="Sahu N."/>
            <person name="Viragh M."/>
            <person name="Koszo T."/>
            <person name="Mondo S."/>
            <person name="Kiss B."/>
            <person name="Balint B."/>
            <person name="Kues U."/>
            <person name="Barry K."/>
            <person name="Hegedus J.C."/>
            <person name="Henrissat B."/>
            <person name="Johnson J."/>
            <person name="Lipzen A."/>
            <person name="Ohm R."/>
            <person name="Nagy I."/>
            <person name="Pangilinan J."/>
            <person name="Yan J."/>
            <person name="Xiong Y."/>
            <person name="Grigoriev I.V."/>
            <person name="Hibbett D.S."/>
            <person name="Nagy L.G."/>
        </authorList>
    </citation>
    <scope>NUCLEOTIDE SEQUENCE [LARGE SCALE GENOMIC DNA]</scope>
    <source>
        <strain evidence="1 2">SZMC22713</strain>
    </source>
</reference>
<dbReference type="Proteomes" id="UP000294933">
    <property type="component" value="Unassembled WGS sequence"/>
</dbReference>
<sequence length="426" mass="47801">MPIFRDTTAILGARGKPDQELEGNTATVSGLPTELWVIIIRMAAHFPLDFDFTSYDPWEEATVFNFKQTMSTKFSLTLVSRQFNGIVSEFMFEFVYISTMQLSMSIASQEEWDRNQLRPWRHGGLRKAMEKLFLAYSPVPRPTNVTDLSSRANTNIRYLFVQENGDLRPNRYKYTVSIANLLKSDCCSNLVGLFIVDDWVDSTFARAITSSIPSGLKLLSRNAQASGPEVSVLLAKLSNSLERLRIRCSILEPSGITLPKMTHFAVARVSSRAGEFECLSGWNLNMPSLTHLTCGFDSSDEPRIVHRTPTLFENVEYLQLRLRSRSSTQIAINNPTMIATPHHTLHPLILICYDLAGTFANPSTLSECVPYICDKFPKLKAVDVSGVCSCVWGATQLTCSEEMQVLQYVSSSLVTQIPRVDVRVMP</sequence>
<evidence type="ECO:0000313" key="2">
    <source>
        <dbReference type="Proteomes" id="UP000294933"/>
    </source>
</evidence>
<organism evidence="1 2">
    <name type="scientific">Rickenella mellea</name>
    <dbReference type="NCBI Taxonomy" id="50990"/>
    <lineage>
        <taxon>Eukaryota</taxon>
        <taxon>Fungi</taxon>
        <taxon>Dikarya</taxon>
        <taxon>Basidiomycota</taxon>
        <taxon>Agaricomycotina</taxon>
        <taxon>Agaricomycetes</taxon>
        <taxon>Hymenochaetales</taxon>
        <taxon>Rickenellaceae</taxon>
        <taxon>Rickenella</taxon>
    </lineage>
</organism>
<dbReference type="OrthoDB" id="3256525at2759"/>
<accession>A0A4Y7Q3W5</accession>
<name>A0A4Y7Q3W5_9AGAM</name>
<dbReference type="VEuPathDB" id="FungiDB:BD410DRAFT_864538"/>
<dbReference type="EMBL" id="ML170175">
    <property type="protein sequence ID" value="TDL22337.1"/>
    <property type="molecule type" value="Genomic_DNA"/>
</dbReference>
<gene>
    <name evidence="1" type="ORF">BD410DRAFT_864538</name>
</gene>